<reference evidence="2" key="2">
    <citation type="submission" date="2022-01" db="EMBL/GenBank/DDBJ databases">
        <authorList>
            <person name="Yamashiro T."/>
            <person name="Shiraishi A."/>
            <person name="Satake H."/>
            <person name="Nakayama K."/>
        </authorList>
    </citation>
    <scope>NUCLEOTIDE SEQUENCE</scope>
</reference>
<dbReference type="Proteomes" id="UP001151760">
    <property type="component" value="Unassembled WGS sequence"/>
</dbReference>
<feature type="region of interest" description="Disordered" evidence="1">
    <location>
        <begin position="75"/>
        <end position="107"/>
    </location>
</feature>
<keyword evidence="3" id="KW-1185">Reference proteome</keyword>
<protein>
    <submittedName>
        <fullName evidence="2">Uncharacterized protein</fullName>
    </submittedName>
</protein>
<evidence type="ECO:0000313" key="2">
    <source>
        <dbReference type="EMBL" id="GJT05579.1"/>
    </source>
</evidence>
<dbReference type="EMBL" id="BQNB010012598">
    <property type="protein sequence ID" value="GJT05579.1"/>
    <property type="molecule type" value="Genomic_DNA"/>
</dbReference>
<evidence type="ECO:0000313" key="3">
    <source>
        <dbReference type="Proteomes" id="UP001151760"/>
    </source>
</evidence>
<sequence length="107" mass="11922">MVYTSDEDRGKPSGAASGMRISYGDYDIEVISEMLEEVVEVMVEIMGRDTLTCRLQTRGGTSKMERAFEEKGVFEEKAEGLHGEGQGSSRRRPRVFKDKAGGLLRTQ</sequence>
<gene>
    <name evidence="2" type="ORF">Tco_0840041</name>
</gene>
<comment type="caution">
    <text evidence="2">The sequence shown here is derived from an EMBL/GenBank/DDBJ whole genome shotgun (WGS) entry which is preliminary data.</text>
</comment>
<accession>A0ABQ5AWV8</accession>
<proteinExistence type="predicted"/>
<reference evidence="2" key="1">
    <citation type="journal article" date="2022" name="Int. J. Mol. Sci.">
        <title>Draft Genome of Tanacetum Coccineum: Genomic Comparison of Closely Related Tanacetum-Family Plants.</title>
        <authorList>
            <person name="Yamashiro T."/>
            <person name="Shiraishi A."/>
            <person name="Nakayama K."/>
            <person name="Satake H."/>
        </authorList>
    </citation>
    <scope>NUCLEOTIDE SEQUENCE</scope>
</reference>
<organism evidence="2 3">
    <name type="scientific">Tanacetum coccineum</name>
    <dbReference type="NCBI Taxonomy" id="301880"/>
    <lineage>
        <taxon>Eukaryota</taxon>
        <taxon>Viridiplantae</taxon>
        <taxon>Streptophyta</taxon>
        <taxon>Embryophyta</taxon>
        <taxon>Tracheophyta</taxon>
        <taxon>Spermatophyta</taxon>
        <taxon>Magnoliopsida</taxon>
        <taxon>eudicotyledons</taxon>
        <taxon>Gunneridae</taxon>
        <taxon>Pentapetalae</taxon>
        <taxon>asterids</taxon>
        <taxon>campanulids</taxon>
        <taxon>Asterales</taxon>
        <taxon>Asteraceae</taxon>
        <taxon>Asteroideae</taxon>
        <taxon>Anthemideae</taxon>
        <taxon>Anthemidinae</taxon>
        <taxon>Tanacetum</taxon>
    </lineage>
</organism>
<evidence type="ECO:0000256" key="1">
    <source>
        <dbReference type="SAM" id="MobiDB-lite"/>
    </source>
</evidence>
<name>A0ABQ5AWV8_9ASTR</name>